<reference evidence="5" key="1">
    <citation type="submission" date="2020-02" db="EMBL/GenBank/DDBJ databases">
        <authorList>
            <person name="Meier V. D."/>
        </authorList>
    </citation>
    <scope>NUCLEOTIDE SEQUENCE</scope>
    <source>
        <strain evidence="5">AVDCRST_MAG56</strain>
    </source>
</reference>
<dbReference type="SMART" id="SM00823">
    <property type="entry name" value="PKS_PP"/>
    <property type="match status" value="1"/>
</dbReference>
<evidence type="ECO:0000256" key="3">
    <source>
        <dbReference type="ARBA" id="ARBA00022553"/>
    </source>
</evidence>
<feature type="domain" description="Carrier" evidence="4">
    <location>
        <begin position="130"/>
        <end position="207"/>
    </location>
</feature>
<dbReference type="GO" id="GO:0008610">
    <property type="term" value="P:lipid biosynthetic process"/>
    <property type="evidence" value="ECO:0007669"/>
    <property type="project" value="TreeGrafter"/>
</dbReference>
<dbReference type="Pfam" id="PF00550">
    <property type="entry name" value="PP-binding"/>
    <property type="match status" value="1"/>
</dbReference>
<dbReference type="InterPro" id="IPR036736">
    <property type="entry name" value="ACP-like_sf"/>
</dbReference>
<dbReference type="Gene3D" id="3.40.50.1820">
    <property type="entry name" value="alpha/beta hydrolase"/>
    <property type="match status" value="1"/>
</dbReference>
<keyword evidence="2" id="KW-0596">Phosphopantetheine</keyword>
<dbReference type="SUPFAM" id="SSF53474">
    <property type="entry name" value="alpha/beta-Hydrolases"/>
    <property type="match status" value="1"/>
</dbReference>
<accession>A0A6J4LBJ3</accession>
<evidence type="ECO:0000256" key="2">
    <source>
        <dbReference type="ARBA" id="ARBA00022450"/>
    </source>
</evidence>
<dbReference type="PANTHER" id="PTHR11487">
    <property type="entry name" value="THIOESTERASE"/>
    <property type="match status" value="1"/>
</dbReference>
<dbReference type="GO" id="GO:0031177">
    <property type="term" value="F:phosphopantetheine binding"/>
    <property type="evidence" value="ECO:0007669"/>
    <property type="project" value="InterPro"/>
</dbReference>
<dbReference type="InterPro" id="IPR006162">
    <property type="entry name" value="Ppantetheine_attach_site"/>
</dbReference>
<dbReference type="InterPro" id="IPR020806">
    <property type="entry name" value="PKS_PP-bd"/>
</dbReference>
<dbReference type="InterPro" id="IPR012223">
    <property type="entry name" value="TEII"/>
</dbReference>
<evidence type="ECO:0000313" key="5">
    <source>
        <dbReference type="EMBL" id="CAA9327784.1"/>
    </source>
</evidence>
<dbReference type="InterPro" id="IPR009081">
    <property type="entry name" value="PP-bd_ACP"/>
</dbReference>
<dbReference type="Pfam" id="PF00975">
    <property type="entry name" value="Thioesterase"/>
    <property type="match status" value="1"/>
</dbReference>
<dbReference type="SUPFAM" id="SSF47336">
    <property type="entry name" value="ACP-like"/>
    <property type="match status" value="1"/>
</dbReference>
<evidence type="ECO:0000259" key="4">
    <source>
        <dbReference type="PROSITE" id="PS50075"/>
    </source>
</evidence>
<sequence>MAANAFLDGLAHYRTAQGLPALSVNWGVMKDVGMVADQAHLAKYAEAEGFKPLHMREAVAALETVYGQAPAQVGVTDMDWERMLSFFSTLSGTNYLAHFTAAAVPAAAARPAEKAETFITRLRALPAKAERLKALQNQLVEHVAQIIKTTASRVSPSMTFKGLGIDSLMAVQLRNRLEKSLELKLLVTSFWERPTLTEYTAYLEEQTRPAAVQPAAAPVSVPAPAPVPPGPALAERAPAAQGWSGRIFTPKPRPNAKVKLFCFHDAGGSASLYDAWAGLLDEHIELQLVQLPGRDELVGHHRYTNYTKLMVSLVPVLLGHLDERPFAFFGHSMGGLIAFEAARALSVIYGKRPDKLYVSATPALREYTVEHLHELNNEQLMNMFPYLRQGDSDDFRQELISMLRADLQVISSYRYEAVDLLPTPITVLGAEDDPRVGPLHLKGWENETDSTVRIVIRKGGHRYIERDAHFLTDLLNGDLLNGILLDADRLNADLLTRANG</sequence>
<dbReference type="InterPro" id="IPR013968">
    <property type="entry name" value="PKS_KR"/>
</dbReference>
<organism evidence="5">
    <name type="scientific">uncultured Cytophagales bacterium</name>
    <dbReference type="NCBI Taxonomy" id="158755"/>
    <lineage>
        <taxon>Bacteria</taxon>
        <taxon>Pseudomonadati</taxon>
        <taxon>Bacteroidota</taxon>
        <taxon>Sphingobacteriia</taxon>
        <taxon>Sphingobacteriales</taxon>
        <taxon>environmental samples</taxon>
    </lineage>
</organism>
<evidence type="ECO:0000256" key="1">
    <source>
        <dbReference type="ARBA" id="ARBA00007169"/>
    </source>
</evidence>
<dbReference type="Gene3D" id="3.40.50.720">
    <property type="entry name" value="NAD(P)-binding Rossmann-like Domain"/>
    <property type="match status" value="1"/>
</dbReference>
<dbReference type="AlphaFoldDB" id="A0A6J4LBJ3"/>
<dbReference type="PROSITE" id="PS00012">
    <property type="entry name" value="PHOSPHOPANTETHEINE"/>
    <property type="match status" value="1"/>
</dbReference>
<dbReference type="Gene3D" id="1.10.1200.10">
    <property type="entry name" value="ACP-like"/>
    <property type="match status" value="1"/>
</dbReference>
<dbReference type="InterPro" id="IPR029058">
    <property type="entry name" value="AB_hydrolase_fold"/>
</dbReference>
<dbReference type="PROSITE" id="PS50075">
    <property type="entry name" value="CARRIER"/>
    <property type="match status" value="1"/>
</dbReference>
<name>A0A6J4LBJ3_9SPHI</name>
<dbReference type="PANTHER" id="PTHR11487:SF0">
    <property type="entry name" value="S-ACYL FATTY ACID SYNTHASE THIOESTERASE, MEDIUM CHAIN"/>
    <property type="match status" value="1"/>
</dbReference>
<comment type="similarity">
    <text evidence="1">Belongs to the thioesterase family.</text>
</comment>
<dbReference type="InterPro" id="IPR001031">
    <property type="entry name" value="Thioesterase"/>
</dbReference>
<keyword evidence="3" id="KW-0597">Phosphoprotein</keyword>
<proteinExistence type="inferred from homology"/>
<gene>
    <name evidence="5" type="ORF">AVDCRST_MAG56-7253</name>
</gene>
<protein>
    <submittedName>
        <fullName evidence="5">Polyketide synthase modules and related proteins</fullName>
    </submittedName>
</protein>
<dbReference type="Pfam" id="PF08659">
    <property type="entry name" value="KR"/>
    <property type="match status" value="1"/>
</dbReference>
<dbReference type="EMBL" id="CADCTQ010000605">
    <property type="protein sequence ID" value="CAA9327784.1"/>
    <property type="molecule type" value="Genomic_DNA"/>
</dbReference>